<dbReference type="InterPro" id="IPR014768">
    <property type="entry name" value="GBD/FH3_dom"/>
</dbReference>
<feature type="compositionally biased region" description="Pro residues" evidence="3">
    <location>
        <begin position="566"/>
        <end position="575"/>
    </location>
</feature>
<evidence type="ECO:0000259" key="6">
    <source>
        <dbReference type="PROSITE" id="PS51444"/>
    </source>
</evidence>
<feature type="domain" description="DAD" evidence="4">
    <location>
        <begin position="1050"/>
        <end position="1083"/>
    </location>
</feature>
<dbReference type="PANTHER" id="PTHR45857">
    <property type="entry name" value="FORMIN-LIKE PROTEIN"/>
    <property type="match status" value="1"/>
</dbReference>
<feature type="compositionally biased region" description="Polar residues" evidence="3">
    <location>
        <begin position="547"/>
        <end position="559"/>
    </location>
</feature>
<dbReference type="SUPFAM" id="SSF101447">
    <property type="entry name" value="Formin homology 2 domain (FH2 domain)"/>
    <property type="match status" value="1"/>
</dbReference>
<evidence type="ECO:0000256" key="2">
    <source>
        <dbReference type="SAM" id="Coils"/>
    </source>
</evidence>
<dbReference type="Proteomes" id="UP001153620">
    <property type="component" value="Chromosome 1"/>
</dbReference>
<dbReference type="EMBL" id="OU895877">
    <property type="protein sequence ID" value="CAG9801611.1"/>
    <property type="molecule type" value="Genomic_DNA"/>
</dbReference>
<evidence type="ECO:0000259" key="4">
    <source>
        <dbReference type="PROSITE" id="PS51231"/>
    </source>
</evidence>
<dbReference type="InterPro" id="IPR042201">
    <property type="entry name" value="FH2_Formin_sf"/>
</dbReference>
<evidence type="ECO:0000256" key="1">
    <source>
        <dbReference type="ARBA" id="ARBA00023449"/>
    </source>
</evidence>
<dbReference type="GO" id="GO:0005829">
    <property type="term" value="C:cytosol"/>
    <property type="evidence" value="ECO:0007669"/>
    <property type="project" value="TreeGrafter"/>
</dbReference>
<keyword evidence="8" id="KW-1185">Reference proteome</keyword>
<dbReference type="SUPFAM" id="SSF48371">
    <property type="entry name" value="ARM repeat"/>
    <property type="match status" value="1"/>
</dbReference>
<reference evidence="7" key="1">
    <citation type="submission" date="2022-01" db="EMBL/GenBank/DDBJ databases">
        <authorList>
            <person name="King R."/>
        </authorList>
    </citation>
    <scope>NUCLEOTIDE SEQUENCE</scope>
</reference>
<comment type="similarity">
    <text evidence="1">Belongs to the formin homology family.</text>
</comment>
<organism evidence="7 8">
    <name type="scientific">Chironomus riparius</name>
    <dbReference type="NCBI Taxonomy" id="315576"/>
    <lineage>
        <taxon>Eukaryota</taxon>
        <taxon>Metazoa</taxon>
        <taxon>Ecdysozoa</taxon>
        <taxon>Arthropoda</taxon>
        <taxon>Hexapoda</taxon>
        <taxon>Insecta</taxon>
        <taxon>Pterygota</taxon>
        <taxon>Neoptera</taxon>
        <taxon>Endopterygota</taxon>
        <taxon>Diptera</taxon>
        <taxon>Nematocera</taxon>
        <taxon>Chironomoidea</taxon>
        <taxon>Chironomidae</taxon>
        <taxon>Chironominae</taxon>
        <taxon>Chironomus</taxon>
    </lineage>
</organism>
<feature type="domain" description="FH2" evidence="6">
    <location>
        <begin position="612"/>
        <end position="1012"/>
    </location>
</feature>
<dbReference type="InterPro" id="IPR010472">
    <property type="entry name" value="FH3_dom"/>
</dbReference>
<dbReference type="OrthoDB" id="1668162at2759"/>
<dbReference type="InterPro" id="IPR015425">
    <property type="entry name" value="FH2_Formin"/>
</dbReference>
<feature type="compositionally biased region" description="Pro residues" evidence="3">
    <location>
        <begin position="584"/>
        <end position="601"/>
    </location>
</feature>
<feature type="coiled-coil region" evidence="2">
    <location>
        <begin position="432"/>
        <end position="491"/>
    </location>
</feature>
<gene>
    <name evidence="7" type="ORF">CHIRRI_LOCUS4533</name>
</gene>
<dbReference type="GO" id="GO:0030866">
    <property type="term" value="P:cortical actin cytoskeleton organization"/>
    <property type="evidence" value="ECO:0007669"/>
    <property type="project" value="TreeGrafter"/>
</dbReference>
<dbReference type="PANTHER" id="PTHR45857:SF4">
    <property type="entry name" value="FORMIN-LIKE PROTEIN"/>
    <property type="match status" value="1"/>
</dbReference>
<dbReference type="GO" id="GO:0051015">
    <property type="term" value="F:actin filament binding"/>
    <property type="evidence" value="ECO:0007669"/>
    <property type="project" value="TreeGrafter"/>
</dbReference>
<protein>
    <recommendedName>
        <fullName evidence="9">Formin-like protein</fullName>
    </recommendedName>
</protein>
<dbReference type="InterPro" id="IPR016024">
    <property type="entry name" value="ARM-type_fold"/>
</dbReference>
<dbReference type="Pfam" id="PF02181">
    <property type="entry name" value="FH2"/>
    <property type="match status" value="1"/>
</dbReference>
<dbReference type="SMART" id="SM01140">
    <property type="entry name" value="Drf_GBD"/>
    <property type="match status" value="1"/>
</dbReference>
<evidence type="ECO:0000313" key="8">
    <source>
        <dbReference type="Proteomes" id="UP001153620"/>
    </source>
</evidence>
<proteinExistence type="inferred from homology"/>
<dbReference type="GO" id="GO:0031267">
    <property type="term" value="F:small GTPase binding"/>
    <property type="evidence" value="ECO:0007669"/>
    <property type="project" value="InterPro"/>
</dbReference>
<sequence>MGSILSKGNDNLNNNDSNEHRNNIYLDCNSDIMSSPSSTLIANHIRQPSIRSRNLQPMPNSSELDRRFAKVLQSMDLPPDKAKLLKNYDNEKKWDIICDQEMVHAKDPPSHYLTKLRTYLDPKASRSHRKRKIVGESTSTQVLRDLEISLRTNHIEWVKEFLDDENQGLDALVDYLSFRLQMMRYEYQIEESLDDSQEGFEKLRASTGNINTNNHSSSHNRLTMISAMGSFNRPGIIELLNSPGTKRRSKHIQKLNMGSTTDDIHVCIMCLRAIMNNKYGFNMVIQHHEAINCIALSLMHKSLRTKALVLELLAAICLVKGGHEIILSAFDNFKKVTGEKKRFETLLDMFINYEAFKVDFMVACMQFMNIVVHSVEDINYRVHLQYEFTALGLDEYLEKLRLTESEELQVQISAYLDNVFDVSALMEDSITKTAALERINELEDDLGRASDRIAEIEREAAFNIANLQTELQRTRQERDELTQKQRVFDEEVNKLKLIVQKHEQESKSRESMLLELENFSKTLPKGTSWQDVSNMLAKGGKFSDIMSTPSNVKTGSNSENAKEIVSPPPPPPPMIPEIKSSSIPPAPPKPSSGIPPPPMPGMMPISNGAMTIKRKVQTKYKLPTLNWVALKPNQVRGTIFNELDDEKIFKAIDFCDFEEKFKIGLGLGALGGSEIDGLSRDFSSKRFKKPENISLLEHTRLRNIAISRRKLEMGPEAVIKAINNLDLKSLSLENVELLQKMVPTEQEAKLYKDYVIEKKNTNLLTEEDKFMLNLTKVERISSKLSIMNYMGNFFDSIHLISPQIYSIISASSSVKSSKKFRLLLEIVLAFGNYLNSSKRGPAYGFRLQSLDTLLDTKSTDKKISLLHYIVATIRQKFPDLMSFDSEFFCIDKASQVSLENVIADVNELEKGMEIVRKEVTAAGKNTQCLVLKDFLSNSEDKLKKISADTKVAQQSFKECLEYFGESSRNPDANAFFSLLVRFVKAFKTTDQENEQRKRLEQAVALAALKKEREEEVVLRNRTNPKKQQEAVITELKHATAIREKKLLHQEDVYNGALEDILLGLKSEPYRRADAVRRSQRRRIDSNRYSRTLEEEF</sequence>
<dbReference type="InterPro" id="IPR043592">
    <property type="entry name" value="FMNL_animal"/>
</dbReference>
<feature type="region of interest" description="Disordered" evidence="3">
    <location>
        <begin position="547"/>
        <end position="602"/>
    </location>
</feature>
<evidence type="ECO:0000256" key="3">
    <source>
        <dbReference type="SAM" id="MobiDB-lite"/>
    </source>
</evidence>
<keyword evidence="2" id="KW-0175">Coiled coil</keyword>
<dbReference type="Pfam" id="PF06371">
    <property type="entry name" value="Drf_GBD"/>
    <property type="match status" value="2"/>
</dbReference>
<dbReference type="SMART" id="SM00498">
    <property type="entry name" value="FH2"/>
    <property type="match status" value="1"/>
</dbReference>
<dbReference type="PROSITE" id="PS51444">
    <property type="entry name" value="FH2"/>
    <property type="match status" value="1"/>
</dbReference>
<dbReference type="InterPro" id="IPR010473">
    <property type="entry name" value="GTPase-bd"/>
</dbReference>
<dbReference type="Gene3D" id="1.20.58.2220">
    <property type="entry name" value="Formin, FH2 domain"/>
    <property type="match status" value="1"/>
</dbReference>
<evidence type="ECO:0000313" key="7">
    <source>
        <dbReference type="EMBL" id="CAG9801611.1"/>
    </source>
</evidence>
<accession>A0A9N9RQX7</accession>
<dbReference type="PROSITE" id="PS51231">
    <property type="entry name" value="DAD"/>
    <property type="match status" value="1"/>
</dbReference>
<dbReference type="InterPro" id="IPR014767">
    <property type="entry name" value="DAD_dom"/>
</dbReference>
<dbReference type="Gene3D" id="1.25.10.10">
    <property type="entry name" value="Leucine-rich Repeat Variant"/>
    <property type="match status" value="2"/>
</dbReference>
<feature type="domain" description="GBD/FH3" evidence="5">
    <location>
        <begin position="56"/>
        <end position="503"/>
    </location>
</feature>
<dbReference type="GO" id="GO:0016477">
    <property type="term" value="P:cell migration"/>
    <property type="evidence" value="ECO:0007669"/>
    <property type="project" value="TreeGrafter"/>
</dbReference>
<dbReference type="PROSITE" id="PS51232">
    <property type="entry name" value="GBD_FH3"/>
    <property type="match status" value="1"/>
</dbReference>
<dbReference type="GO" id="GO:0008360">
    <property type="term" value="P:regulation of cell shape"/>
    <property type="evidence" value="ECO:0007669"/>
    <property type="project" value="TreeGrafter"/>
</dbReference>
<evidence type="ECO:0008006" key="9">
    <source>
        <dbReference type="Google" id="ProtNLM"/>
    </source>
</evidence>
<dbReference type="Pfam" id="PF06367">
    <property type="entry name" value="Drf_FH3"/>
    <property type="match status" value="1"/>
</dbReference>
<evidence type="ECO:0000259" key="5">
    <source>
        <dbReference type="PROSITE" id="PS51232"/>
    </source>
</evidence>
<dbReference type="InterPro" id="IPR011989">
    <property type="entry name" value="ARM-like"/>
</dbReference>
<dbReference type="SMART" id="SM01139">
    <property type="entry name" value="Drf_FH3"/>
    <property type="match status" value="1"/>
</dbReference>
<reference evidence="7" key="2">
    <citation type="submission" date="2022-10" db="EMBL/GenBank/DDBJ databases">
        <authorList>
            <consortium name="ENA_rothamsted_submissions"/>
            <consortium name="culmorum"/>
            <person name="King R."/>
        </authorList>
    </citation>
    <scope>NUCLEOTIDE SEQUENCE</scope>
</reference>
<name>A0A9N9RQX7_9DIPT</name>
<dbReference type="AlphaFoldDB" id="A0A9N9RQX7"/>